<dbReference type="InterPro" id="IPR036165">
    <property type="entry name" value="YefM-like_sf"/>
</dbReference>
<gene>
    <name evidence="3" type="ORF">HNQ70_001692</name>
</gene>
<evidence type="ECO:0000313" key="3">
    <source>
        <dbReference type="EMBL" id="MBB5271682.1"/>
    </source>
</evidence>
<comment type="caution">
    <text evidence="3">The sequence shown here is derived from an EMBL/GenBank/DDBJ whole genome shotgun (WGS) entry which is preliminary data.</text>
</comment>
<dbReference type="Pfam" id="PF02604">
    <property type="entry name" value="PhdYeFM_antitox"/>
    <property type="match status" value="1"/>
</dbReference>
<dbReference type="Proteomes" id="UP000532440">
    <property type="component" value="Unassembled WGS sequence"/>
</dbReference>
<evidence type="ECO:0000313" key="4">
    <source>
        <dbReference type="Proteomes" id="UP000532440"/>
    </source>
</evidence>
<organism evidence="3 4">
    <name type="scientific">Quisquiliibacterium transsilvanicum</name>
    <dbReference type="NCBI Taxonomy" id="1549638"/>
    <lineage>
        <taxon>Bacteria</taxon>
        <taxon>Pseudomonadati</taxon>
        <taxon>Pseudomonadota</taxon>
        <taxon>Betaproteobacteria</taxon>
        <taxon>Burkholderiales</taxon>
        <taxon>Burkholderiaceae</taxon>
        <taxon>Quisquiliibacterium</taxon>
    </lineage>
</organism>
<comment type="function">
    <text evidence="2">Antitoxin component of a type II toxin-antitoxin (TA) system.</text>
</comment>
<dbReference type="NCBIfam" id="TIGR01552">
    <property type="entry name" value="phd_fam"/>
    <property type="match status" value="1"/>
</dbReference>
<accession>A0A7W8HGJ2</accession>
<dbReference type="InterPro" id="IPR006442">
    <property type="entry name" value="Antitoxin_Phd/YefM"/>
</dbReference>
<sequence>MQAVDIHEAKAQLAKLVDKAASGEDVAISRNGKPLVRITRLAPPKRRVRFGLLEGRLIVPADFDAPLPDEPLAGFEGR</sequence>
<comment type="similarity">
    <text evidence="1 2">Belongs to the phD/YefM antitoxin family.</text>
</comment>
<dbReference type="Gene3D" id="3.40.1620.10">
    <property type="entry name" value="YefM-like domain"/>
    <property type="match status" value="1"/>
</dbReference>
<dbReference type="SUPFAM" id="SSF143120">
    <property type="entry name" value="YefM-like"/>
    <property type="match status" value="1"/>
</dbReference>
<name>A0A7W8HGJ2_9BURK</name>
<dbReference type="EMBL" id="JACHGB010000003">
    <property type="protein sequence ID" value="MBB5271682.1"/>
    <property type="molecule type" value="Genomic_DNA"/>
</dbReference>
<dbReference type="RefSeq" id="WP_183966269.1">
    <property type="nucleotide sequence ID" value="NZ_BAABEW010000001.1"/>
</dbReference>
<proteinExistence type="inferred from homology"/>
<protein>
    <recommendedName>
        <fullName evidence="2">Antitoxin</fullName>
    </recommendedName>
</protein>
<keyword evidence="4" id="KW-1185">Reference proteome</keyword>
<reference evidence="3 4" key="1">
    <citation type="submission" date="2020-08" db="EMBL/GenBank/DDBJ databases">
        <title>Genomic Encyclopedia of Type Strains, Phase IV (KMG-IV): sequencing the most valuable type-strain genomes for metagenomic binning, comparative biology and taxonomic classification.</title>
        <authorList>
            <person name="Goeker M."/>
        </authorList>
    </citation>
    <scope>NUCLEOTIDE SEQUENCE [LARGE SCALE GENOMIC DNA]</scope>
    <source>
        <strain evidence="3 4">DSM 29781</strain>
    </source>
</reference>
<evidence type="ECO:0000256" key="1">
    <source>
        <dbReference type="ARBA" id="ARBA00009981"/>
    </source>
</evidence>
<dbReference type="AlphaFoldDB" id="A0A7W8HGJ2"/>
<evidence type="ECO:0000256" key="2">
    <source>
        <dbReference type="RuleBase" id="RU362080"/>
    </source>
</evidence>